<accession>A0A1H5T3M1</accession>
<dbReference type="PANTHER" id="PTHR11709">
    <property type="entry name" value="MULTI-COPPER OXIDASE"/>
    <property type="match status" value="1"/>
</dbReference>
<dbReference type="Gene3D" id="2.60.40.420">
    <property type="entry name" value="Cupredoxins - blue copper proteins"/>
    <property type="match status" value="3"/>
</dbReference>
<keyword evidence="3" id="KW-0732">Signal</keyword>
<feature type="signal peptide" evidence="3">
    <location>
        <begin position="1"/>
        <end position="28"/>
    </location>
</feature>
<dbReference type="PANTHER" id="PTHR11709:SF518">
    <property type="entry name" value="MULTICOPPER OXIDASE"/>
    <property type="match status" value="1"/>
</dbReference>
<evidence type="ECO:0000313" key="7">
    <source>
        <dbReference type="EMBL" id="SEF57400.1"/>
    </source>
</evidence>
<evidence type="ECO:0000256" key="2">
    <source>
        <dbReference type="ARBA" id="ARBA00023002"/>
    </source>
</evidence>
<dbReference type="GO" id="GO:0005507">
    <property type="term" value="F:copper ion binding"/>
    <property type="evidence" value="ECO:0007669"/>
    <property type="project" value="InterPro"/>
</dbReference>
<dbReference type="CDD" id="cd13853">
    <property type="entry name" value="CuRO_1_Tth-MCO_like"/>
    <property type="match status" value="1"/>
</dbReference>
<keyword evidence="7" id="KW-0946">Virion</keyword>
<dbReference type="OrthoDB" id="9757546at2"/>
<dbReference type="InterPro" id="IPR045087">
    <property type="entry name" value="Cu-oxidase_fam"/>
</dbReference>
<keyword evidence="7" id="KW-0132">Cell division</keyword>
<keyword evidence="8" id="KW-1185">Reference proteome</keyword>
<dbReference type="Pfam" id="PF07731">
    <property type="entry name" value="Cu-oxidase_2"/>
    <property type="match status" value="1"/>
</dbReference>
<dbReference type="InterPro" id="IPR008972">
    <property type="entry name" value="Cupredoxin"/>
</dbReference>
<dbReference type="InterPro" id="IPR001117">
    <property type="entry name" value="Cu-oxidase_2nd"/>
</dbReference>
<keyword evidence="1" id="KW-0479">Metal-binding</keyword>
<organism evidence="7 8">
    <name type="scientific">Bryocella elongata</name>
    <dbReference type="NCBI Taxonomy" id="863522"/>
    <lineage>
        <taxon>Bacteria</taxon>
        <taxon>Pseudomonadati</taxon>
        <taxon>Acidobacteriota</taxon>
        <taxon>Terriglobia</taxon>
        <taxon>Terriglobales</taxon>
        <taxon>Acidobacteriaceae</taxon>
        <taxon>Bryocella</taxon>
    </lineage>
</organism>
<gene>
    <name evidence="7" type="ORF">SAMN05421819_0462</name>
</gene>
<dbReference type="InterPro" id="IPR002355">
    <property type="entry name" value="Cu_oxidase_Cu_BS"/>
</dbReference>
<feature type="domain" description="Plastocyanin-like" evidence="5">
    <location>
        <begin position="391"/>
        <end position="501"/>
    </location>
</feature>
<evidence type="ECO:0000259" key="5">
    <source>
        <dbReference type="Pfam" id="PF07731"/>
    </source>
</evidence>
<dbReference type="PROSITE" id="PS00080">
    <property type="entry name" value="MULTICOPPER_OXIDASE2"/>
    <property type="match status" value="1"/>
</dbReference>
<keyword evidence="7" id="KW-0167">Capsid protein</keyword>
<dbReference type="GO" id="GO:0051301">
    <property type="term" value="P:cell division"/>
    <property type="evidence" value="ECO:0007669"/>
    <property type="project" value="UniProtKB-KW"/>
</dbReference>
<feature type="domain" description="Plastocyanin-like" evidence="6">
    <location>
        <begin position="62"/>
        <end position="178"/>
    </location>
</feature>
<protein>
    <submittedName>
        <fullName evidence="7">Multicopper oxidase with three cupredoxin domains (Includes cell division protein FtsP and spore coat protein CotA)</fullName>
    </submittedName>
</protein>
<dbReference type="Pfam" id="PF00394">
    <property type="entry name" value="Cu-oxidase"/>
    <property type="match status" value="1"/>
</dbReference>
<proteinExistence type="predicted"/>
<name>A0A1H5T3M1_9BACT</name>
<keyword evidence="2" id="KW-0560">Oxidoreductase</keyword>
<dbReference type="Pfam" id="PF07732">
    <property type="entry name" value="Cu-oxidase_3"/>
    <property type="match status" value="1"/>
</dbReference>
<evidence type="ECO:0000259" key="6">
    <source>
        <dbReference type="Pfam" id="PF07732"/>
    </source>
</evidence>
<sequence length="504" mass="55014">MSGPSILQERTALRLAAAALIAGTTSLAAQTVAVPVGTLLPVPPAVSSPFTLSAINDASTGQGAFLYAGQEVPPIIRVNPGSKIRLVYRNRMSAHSTETCVDGPCTNMSNLHFHGLHVSPNRPQDDVISMMSMPGESLRYTVDVPENQPSGLYWYHTHPHGESYQQALDGMSGAIVVEGIDRYVPEIRSLKEQILILRDVQLTPGDARSETLVEASDVSKEKCGEATGPLERLFTINGVLRPRIGIAAGEKQFWRIVNASPDLYADLTIDGGSMTVVAFDGMPLGYHHPNHPTRQLQHVLLPPAGRVEAIVVGPESPGKASLRSLCVDTGPDGDPNPEFVVADLDETSAAPRTQVSANIRAGHSKPVAVQLSAAMTKQLEGSEPAFTVDFTEDQHGFYINGKKYSPTDGPMTTVSIGDYVHWRVRNDTHEVHPFHIHQVHFLTYSEDGRLIENPEWLDTVNLKPQQTLDLIMDFTDPIIRGMSVFHCHLLKHEDKGMMAKILFQ</sequence>
<dbReference type="AlphaFoldDB" id="A0A1H5T3M1"/>
<evidence type="ECO:0000256" key="1">
    <source>
        <dbReference type="ARBA" id="ARBA00022723"/>
    </source>
</evidence>
<dbReference type="EMBL" id="FNVA01000001">
    <property type="protein sequence ID" value="SEF57400.1"/>
    <property type="molecule type" value="Genomic_DNA"/>
</dbReference>
<dbReference type="Proteomes" id="UP000236728">
    <property type="component" value="Unassembled WGS sequence"/>
</dbReference>
<feature type="domain" description="Plastocyanin-like" evidence="4">
    <location>
        <begin position="222"/>
        <end position="283"/>
    </location>
</feature>
<dbReference type="RefSeq" id="WP_103931391.1">
    <property type="nucleotide sequence ID" value="NZ_FNVA01000001.1"/>
</dbReference>
<evidence type="ECO:0000259" key="4">
    <source>
        <dbReference type="Pfam" id="PF00394"/>
    </source>
</evidence>
<evidence type="ECO:0000313" key="8">
    <source>
        <dbReference type="Proteomes" id="UP000236728"/>
    </source>
</evidence>
<keyword evidence="7" id="KW-0131">Cell cycle</keyword>
<dbReference type="SUPFAM" id="SSF49503">
    <property type="entry name" value="Cupredoxins"/>
    <property type="match status" value="3"/>
</dbReference>
<feature type="chain" id="PRO_5009284621" evidence="3">
    <location>
        <begin position="29"/>
        <end position="504"/>
    </location>
</feature>
<dbReference type="InterPro" id="IPR011707">
    <property type="entry name" value="Cu-oxidase-like_N"/>
</dbReference>
<evidence type="ECO:0000256" key="3">
    <source>
        <dbReference type="SAM" id="SignalP"/>
    </source>
</evidence>
<dbReference type="InterPro" id="IPR011706">
    <property type="entry name" value="Cu-oxidase_C"/>
</dbReference>
<reference evidence="7 8" key="1">
    <citation type="submission" date="2016-10" db="EMBL/GenBank/DDBJ databases">
        <authorList>
            <person name="de Groot N.N."/>
        </authorList>
    </citation>
    <scope>NUCLEOTIDE SEQUENCE [LARGE SCALE GENOMIC DNA]</scope>
    <source>
        <strain evidence="7 8">DSM 22489</strain>
    </source>
</reference>
<dbReference type="GO" id="GO:0016491">
    <property type="term" value="F:oxidoreductase activity"/>
    <property type="evidence" value="ECO:0007669"/>
    <property type="project" value="UniProtKB-KW"/>
</dbReference>